<keyword evidence="2" id="KW-1185">Reference proteome</keyword>
<sequence length="95" mass="10795">MTATIPPPFVYLERATRLIHDLPAGTEFVNADIYARMRVAGWPSMGEPRQFGPMLVRLKRDGWIEKAGVDVSTSRSHQGIATVWRRTRKTKEENA</sequence>
<evidence type="ECO:0000313" key="1">
    <source>
        <dbReference type="EMBL" id="NKY60394.1"/>
    </source>
</evidence>
<dbReference type="Proteomes" id="UP000570678">
    <property type="component" value="Unassembled WGS sequence"/>
</dbReference>
<evidence type="ECO:0000313" key="2">
    <source>
        <dbReference type="Proteomes" id="UP000570678"/>
    </source>
</evidence>
<dbReference type="EMBL" id="JAAXOT010000022">
    <property type="protein sequence ID" value="NKY60394.1"/>
    <property type="molecule type" value="Genomic_DNA"/>
</dbReference>
<comment type="caution">
    <text evidence="1">The sequence shown here is derived from an EMBL/GenBank/DDBJ whole genome shotgun (WGS) entry which is preliminary data.</text>
</comment>
<accession>A0A846YSD7</accession>
<proteinExistence type="predicted"/>
<reference evidence="1 2" key="1">
    <citation type="submission" date="2020-04" db="EMBL/GenBank/DDBJ databases">
        <title>MicrobeNet Type strains.</title>
        <authorList>
            <person name="Nicholson A.C."/>
        </authorList>
    </citation>
    <scope>NUCLEOTIDE SEQUENCE [LARGE SCALE GENOMIC DNA]</scope>
    <source>
        <strain evidence="1 2">JCM 3332</strain>
    </source>
</reference>
<organism evidence="1 2">
    <name type="scientific">Nocardia flavorosea</name>
    <dbReference type="NCBI Taxonomy" id="53429"/>
    <lineage>
        <taxon>Bacteria</taxon>
        <taxon>Bacillati</taxon>
        <taxon>Actinomycetota</taxon>
        <taxon>Actinomycetes</taxon>
        <taxon>Mycobacteriales</taxon>
        <taxon>Nocardiaceae</taxon>
        <taxon>Nocardia</taxon>
    </lineage>
</organism>
<protein>
    <submittedName>
        <fullName evidence="1">Uncharacterized protein</fullName>
    </submittedName>
</protein>
<dbReference type="AlphaFoldDB" id="A0A846YSD7"/>
<name>A0A846YSD7_9NOCA</name>
<dbReference type="RefSeq" id="WP_062979955.1">
    <property type="nucleotide sequence ID" value="NZ_JAAXOT010000022.1"/>
</dbReference>
<gene>
    <name evidence="1" type="ORF">HGA15_30515</name>
</gene>